<feature type="region of interest" description="Disordered" evidence="6">
    <location>
        <begin position="1"/>
        <end position="27"/>
    </location>
</feature>
<dbReference type="InterPro" id="IPR036576">
    <property type="entry name" value="WRKY_dom_sf"/>
</dbReference>
<dbReference type="GO" id="GO:0005634">
    <property type="term" value="C:nucleus"/>
    <property type="evidence" value="ECO:0007669"/>
    <property type="project" value="UniProtKB-SubCell"/>
</dbReference>
<organism evidence="8 9">
    <name type="scientific">Olea europaea subsp. europaea</name>
    <dbReference type="NCBI Taxonomy" id="158383"/>
    <lineage>
        <taxon>Eukaryota</taxon>
        <taxon>Viridiplantae</taxon>
        <taxon>Streptophyta</taxon>
        <taxon>Embryophyta</taxon>
        <taxon>Tracheophyta</taxon>
        <taxon>Spermatophyta</taxon>
        <taxon>Magnoliopsida</taxon>
        <taxon>eudicotyledons</taxon>
        <taxon>Gunneridae</taxon>
        <taxon>Pentapetalae</taxon>
        <taxon>asterids</taxon>
        <taxon>lamiids</taxon>
        <taxon>Lamiales</taxon>
        <taxon>Oleaceae</taxon>
        <taxon>Oleeae</taxon>
        <taxon>Olea</taxon>
    </lineage>
</organism>
<feature type="domain" description="WRKY" evidence="7">
    <location>
        <begin position="101"/>
        <end position="166"/>
    </location>
</feature>
<dbReference type="EMBL" id="CACTIH010002206">
    <property type="protein sequence ID" value="CAA2974870.1"/>
    <property type="molecule type" value="Genomic_DNA"/>
</dbReference>
<proteinExistence type="predicted"/>
<evidence type="ECO:0000256" key="1">
    <source>
        <dbReference type="ARBA" id="ARBA00004123"/>
    </source>
</evidence>
<dbReference type="Pfam" id="PF03106">
    <property type="entry name" value="WRKY"/>
    <property type="match status" value="1"/>
</dbReference>
<dbReference type="AlphaFoldDB" id="A0A8S0R765"/>
<dbReference type="SUPFAM" id="SSF118290">
    <property type="entry name" value="WRKY DNA-binding domain"/>
    <property type="match status" value="1"/>
</dbReference>
<dbReference type="PROSITE" id="PS50811">
    <property type="entry name" value="WRKY"/>
    <property type="match status" value="1"/>
</dbReference>
<dbReference type="Proteomes" id="UP000594638">
    <property type="component" value="Unassembled WGS sequence"/>
</dbReference>
<dbReference type="GO" id="GO:0003700">
    <property type="term" value="F:DNA-binding transcription factor activity"/>
    <property type="evidence" value="ECO:0007669"/>
    <property type="project" value="InterPro"/>
</dbReference>
<dbReference type="GO" id="GO:0043565">
    <property type="term" value="F:sequence-specific DNA binding"/>
    <property type="evidence" value="ECO:0007669"/>
    <property type="project" value="InterPro"/>
</dbReference>
<dbReference type="InterPro" id="IPR003657">
    <property type="entry name" value="WRKY_dom"/>
</dbReference>
<dbReference type="Gene3D" id="2.20.25.80">
    <property type="entry name" value="WRKY domain"/>
    <property type="match status" value="1"/>
</dbReference>
<dbReference type="OrthoDB" id="693960at2759"/>
<dbReference type="PANTHER" id="PTHR31221:SF283">
    <property type="entry name" value="WRKY DOMAIN-CONTAINING PROTEIN"/>
    <property type="match status" value="1"/>
</dbReference>
<dbReference type="InterPro" id="IPR044810">
    <property type="entry name" value="WRKY_plant"/>
</dbReference>
<accession>A0A8S0R765</accession>
<dbReference type="PANTHER" id="PTHR31221">
    <property type="entry name" value="WRKY TRANSCRIPTION FACTOR PROTEIN 1-RELATED"/>
    <property type="match status" value="1"/>
</dbReference>
<sequence>MSAFNSAMNNTSQYQNPNPNPNYHQVADSTTTDQLDELFDFKFSDYFAFDGALEEEISTQANVESSFNGSSSSSTPLASNIRKVKKCKTNDEFRFAFRTKSTLEIMDDGFKWRKYGKKMVKNNPNPRNYFKCTSEGCGVKKRVERDRDDSNYVVTTYEGIHNHQSPNYIVHDNDNQMPWTLQPSSSLH</sequence>
<reference evidence="8 9" key="1">
    <citation type="submission" date="2019-12" db="EMBL/GenBank/DDBJ databases">
        <authorList>
            <person name="Alioto T."/>
            <person name="Alioto T."/>
            <person name="Gomez Garrido J."/>
        </authorList>
    </citation>
    <scope>NUCLEOTIDE SEQUENCE [LARGE SCALE GENOMIC DNA]</scope>
</reference>
<comment type="caution">
    <text evidence="8">The sequence shown here is derived from an EMBL/GenBank/DDBJ whole genome shotgun (WGS) entry which is preliminary data.</text>
</comment>
<evidence type="ECO:0000313" key="9">
    <source>
        <dbReference type="Proteomes" id="UP000594638"/>
    </source>
</evidence>
<evidence type="ECO:0000256" key="4">
    <source>
        <dbReference type="ARBA" id="ARBA00023163"/>
    </source>
</evidence>
<dbReference type="FunFam" id="2.20.25.80:FF:000003">
    <property type="entry name" value="WRKY transcription factor 57"/>
    <property type="match status" value="1"/>
</dbReference>
<evidence type="ECO:0000259" key="7">
    <source>
        <dbReference type="PROSITE" id="PS50811"/>
    </source>
</evidence>
<keyword evidence="4" id="KW-0804">Transcription</keyword>
<evidence type="ECO:0000256" key="5">
    <source>
        <dbReference type="ARBA" id="ARBA00023242"/>
    </source>
</evidence>
<comment type="subcellular location">
    <subcellularLocation>
        <location evidence="1">Nucleus</location>
    </subcellularLocation>
</comment>
<dbReference type="Gramene" id="OE9A086977T1">
    <property type="protein sequence ID" value="OE9A086977C1"/>
    <property type="gene ID" value="OE9A086977"/>
</dbReference>
<dbReference type="SMART" id="SM00774">
    <property type="entry name" value="WRKY"/>
    <property type="match status" value="1"/>
</dbReference>
<protein>
    <submittedName>
        <fullName evidence="8">Probable WRKY transcription factor 51</fullName>
    </submittedName>
</protein>
<evidence type="ECO:0000256" key="3">
    <source>
        <dbReference type="ARBA" id="ARBA00023125"/>
    </source>
</evidence>
<name>A0A8S0R765_OLEEU</name>
<feature type="compositionally biased region" description="Polar residues" evidence="6">
    <location>
        <begin position="1"/>
        <end position="15"/>
    </location>
</feature>
<evidence type="ECO:0000256" key="2">
    <source>
        <dbReference type="ARBA" id="ARBA00023015"/>
    </source>
</evidence>
<keyword evidence="3" id="KW-0238">DNA-binding</keyword>
<evidence type="ECO:0000313" key="8">
    <source>
        <dbReference type="EMBL" id="CAA2974870.1"/>
    </source>
</evidence>
<evidence type="ECO:0000256" key="6">
    <source>
        <dbReference type="SAM" id="MobiDB-lite"/>
    </source>
</evidence>
<keyword evidence="2" id="KW-0805">Transcription regulation</keyword>
<gene>
    <name evidence="8" type="ORF">OLEA9_A086977</name>
</gene>
<keyword evidence="5" id="KW-0539">Nucleus</keyword>
<keyword evidence="9" id="KW-1185">Reference proteome</keyword>